<proteinExistence type="predicted"/>
<feature type="compositionally biased region" description="Basic and acidic residues" evidence="1">
    <location>
        <begin position="58"/>
        <end position="81"/>
    </location>
</feature>
<evidence type="ECO:0000256" key="1">
    <source>
        <dbReference type="SAM" id="MobiDB-lite"/>
    </source>
</evidence>
<reference evidence="2" key="1">
    <citation type="submission" date="2020-08" db="EMBL/GenBank/DDBJ databases">
        <title>Multicomponent nature underlies the extraordinary mechanical properties of spider dragline silk.</title>
        <authorList>
            <person name="Kono N."/>
            <person name="Nakamura H."/>
            <person name="Mori M."/>
            <person name="Yoshida Y."/>
            <person name="Ohtoshi R."/>
            <person name="Malay A.D."/>
            <person name="Moran D.A.P."/>
            <person name="Tomita M."/>
            <person name="Numata K."/>
            <person name="Arakawa K."/>
        </authorList>
    </citation>
    <scope>NUCLEOTIDE SEQUENCE</scope>
</reference>
<name>A0A8X6YN05_9ARAC</name>
<feature type="region of interest" description="Disordered" evidence="1">
    <location>
        <begin position="1"/>
        <end position="85"/>
    </location>
</feature>
<gene>
    <name evidence="2" type="ORF">TNIN_369301</name>
</gene>
<dbReference type="Proteomes" id="UP000886998">
    <property type="component" value="Unassembled WGS sequence"/>
</dbReference>
<evidence type="ECO:0000313" key="2">
    <source>
        <dbReference type="EMBL" id="GFY75353.1"/>
    </source>
</evidence>
<dbReference type="EMBL" id="BMAV01021327">
    <property type="protein sequence ID" value="GFY75353.1"/>
    <property type="molecule type" value="Genomic_DNA"/>
</dbReference>
<evidence type="ECO:0000313" key="3">
    <source>
        <dbReference type="Proteomes" id="UP000886998"/>
    </source>
</evidence>
<organism evidence="2 3">
    <name type="scientific">Trichonephila inaurata madagascariensis</name>
    <dbReference type="NCBI Taxonomy" id="2747483"/>
    <lineage>
        <taxon>Eukaryota</taxon>
        <taxon>Metazoa</taxon>
        <taxon>Ecdysozoa</taxon>
        <taxon>Arthropoda</taxon>
        <taxon>Chelicerata</taxon>
        <taxon>Arachnida</taxon>
        <taxon>Araneae</taxon>
        <taxon>Araneomorphae</taxon>
        <taxon>Entelegynae</taxon>
        <taxon>Araneoidea</taxon>
        <taxon>Nephilidae</taxon>
        <taxon>Trichonephila</taxon>
        <taxon>Trichonephila inaurata</taxon>
    </lineage>
</organism>
<feature type="compositionally biased region" description="Basic and acidic residues" evidence="1">
    <location>
        <begin position="16"/>
        <end position="26"/>
    </location>
</feature>
<comment type="caution">
    <text evidence="2">The sequence shown here is derived from an EMBL/GenBank/DDBJ whole genome shotgun (WGS) entry which is preliminary data.</text>
</comment>
<protein>
    <submittedName>
        <fullName evidence="2">Uncharacterized protein</fullName>
    </submittedName>
</protein>
<keyword evidence="3" id="KW-1185">Reference proteome</keyword>
<sequence length="135" mass="14444">MRRLPSSILSSQQAKRKTEGGRRTIDTQDPARGSLPGAAEEGCSSQAGSSKGGPTLRSRGEQSKKADSRSSERTVQAKEGPDQGIKSLQLAISLSVQTRWSECKGVLKAGLGRNDTKLKSLGRKIDTRSCLQMNS</sequence>
<dbReference type="AlphaFoldDB" id="A0A8X6YN05"/>
<accession>A0A8X6YN05</accession>